<evidence type="ECO:0000256" key="1">
    <source>
        <dbReference type="ARBA" id="ARBA00008857"/>
    </source>
</evidence>
<keyword evidence="2" id="KW-1029">Fimbrium biogenesis</keyword>
<keyword evidence="5" id="KW-0804">Transcription</keyword>
<accession>A0A5Y2FMI3</accession>
<dbReference type="GO" id="GO:0003677">
    <property type="term" value="F:DNA binding"/>
    <property type="evidence" value="ECO:0007669"/>
    <property type="project" value="InterPro"/>
</dbReference>
<reference evidence="8" key="1">
    <citation type="submission" date="2019-03" db="EMBL/GenBank/DDBJ databases">
        <authorList>
            <person name="Ashton P.M."/>
            <person name="Dallman T."/>
            <person name="Nair S."/>
            <person name="De Pinna E."/>
            <person name="Peters T."/>
            <person name="Grant K."/>
        </authorList>
    </citation>
    <scope>NUCLEOTIDE SEQUENCE [LARGE SCALE GENOMIC DNA]</scope>
    <source>
        <strain evidence="8">161826</strain>
    </source>
</reference>
<keyword evidence="4" id="KW-0805">Transcription regulation</keyword>
<evidence type="ECO:0000256" key="6">
    <source>
        <dbReference type="ARBA" id="ARBA00023172"/>
    </source>
</evidence>
<dbReference type="GO" id="GO:0015074">
    <property type="term" value="P:DNA integration"/>
    <property type="evidence" value="ECO:0007669"/>
    <property type="project" value="UniProtKB-KW"/>
</dbReference>
<comment type="caution">
    <text evidence="8">The sequence shown here is derived from an EMBL/GenBank/DDBJ whole genome shotgun (WGS) entry which is preliminary data.</text>
</comment>
<dbReference type="InterPro" id="IPR011010">
    <property type="entry name" value="DNA_brk_join_enz"/>
</dbReference>
<dbReference type="Gene3D" id="1.10.443.10">
    <property type="entry name" value="Intergrase catalytic core"/>
    <property type="match status" value="1"/>
</dbReference>
<comment type="similarity">
    <text evidence="1">Belongs to the 'phage' integrase family.</text>
</comment>
<dbReference type="PANTHER" id="PTHR30349:SF62">
    <property type="entry name" value="TYPE 1 FIMBRIAE REGULATORY PROTEIN FIMB-RELATED"/>
    <property type="match status" value="1"/>
</dbReference>
<evidence type="ECO:0000256" key="5">
    <source>
        <dbReference type="ARBA" id="ARBA00023163"/>
    </source>
</evidence>
<dbReference type="Proteomes" id="UP000839738">
    <property type="component" value="Unassembled WGS sequence"/>
</dbReference>
<gene>
    <name evidence="8" type="ORF">E2D65_15435</name>
</gene>
<feature type="domain" description="Tyr recombinase" evidence="7">
    <location>
        <begin position="2"/>
        <end position="183"/>
    </location>
</feature>
<dbReference type="NCBIfam" id="NF007371">
    <property type="entry name" value="PRK09871.1"/>
    <property type="match status" value="1"/>
</dbReference>
<protein>
    <recommendedName>
        <fullName evidence="7">Tyr recombinase domain-containing protein</fullName>
    </recommendedName>
</protein>
<dbReference type="EMBL" id="AAIFEU010000014">
    <property type="protein sequence ID" value="ECD6073920.1"/>
    <property type="molecule type" value="Genomic_DNA"/>
</dbReference>
<evidence type="ECO:0000259" key="7">
    <source>
        <dbReference type="PROSITE" id="PS51898"/>
    </source>
</evidence>
<dbReference type="InterPro" id="IPR013762">
    <property type="entry name" value="Integrase-like_cat_sf"/>
</dbReference>
<keyword evidence="6" id="KW-0233">DNA recombination</keyword>
<sequence length="221" mass="25387">MQKRKFLTPHEVLQLLESVPGGPHPERNHCLILMAFVHGLRASEVLRLRLSDIDLRGRQIYIARLKNSFSTVHPLIPREIRALRSWLAVRKNITGSDSDWLFISHRGLPLSRQQFYYILTAVSEKAGLTVCAHPHMLRHACGYALADNGADTRLIQDYLGHQNIRHTVRYTASNSARFGDIWQGKSGRKRRQNDPKCKPDLNMTRMVSDYSLPFVMKYSIS</sequence>
<proteinExistence type="inferred from homology"/>
<dbReference type="GO" id="GO:0006310">
    <property type="term" value="P:DNA recombination"/>
    <property type="evidence" value="ECO:0007669"/>
    <property type="project" value="UniProtKB-KW"/>
</dbReference>
<dbReference type="SUPFAM" id="SSF56349">
    <property type="entry name" value="DNA breaking-rejoining enzymes"/>
    <property type="match status" value="1"/>
</dbReference>
<dbReference type="InterPro" id="IPR050090">
    <property type="entry name" value="Tyrosine_recombinase_XerCD"/>
</dbReference>
<evidence type="ECO:0000256" key="3">
    <source>
        <dbReference type="ARBA" id="ARBA00022908"/>
    </source>
</evidence>
<evidence type="ECO:0000313" key="8">
    <source>
        <dbReference type="EMBL" id="ECD6073920.1"/>
    </source>
</evidence>
<dbReference type="InterPro" id="IPR002104">
    <property type="entry name" value="Integrase_catalytic"/>
</dbReference>
<dbReference type="PROSITE" id="PS51898">
    <property type="entry name" value="TYR_RECOMBINASE"/>
    <property type="match status" value="1"/>
</dbReference>
<dbReference type="NCBIfam" id="NF007370">
    <property type="entry name" value="PRK09870.1"/>
    <property type="match status" value="1"/>
</dbReference>
<dbReference type="PANTHER" id="PTHR30349">
    <property type="entry name" value="PHAGE INTEGRASE-RELATED"/>
    <property type="match status" value="1"/>
</dbReference>
<keyword evidence="3" id="KW-0229">DNA integration</keyword>
<evidence type="ECO:0000256" key="4">
    <source>
        <dbReference type="ARBA" id="ARBA00023015"/>
    </source>
</evidence>
<dbReference type="AlphaFoldDB" id="A0A5Y2FMI3"/>
<evidence type="ECO:0000256" key="2">
    <source>
        <dbReference type="ARBA" id="ARBA00022558"/>
    </source>
</evidence>
<organism evidence="8">
    <name type="scientific">Salmonella newport</name>
    <dbReference type="NCBI Taxonomy" id="108619"/>
    <lineage>
        <taxon>Bacteria</taxon>
        <taxon>Pseudomonadati</taxon>
        <taxon>Pseudomonadota</taxon>
        <taxon>Gammaproteobacteria</taxon>
        <taxon>Enterobacterales</taxon>
        <taxon>Enterobacteriaceae</taxon>
        <taxon>Salmonella</taxon>
    </lineage>
</organism>
<name>A0A5Y2FMI3_SALNE</name>
<dbReference type="Pfam" id="PF00589">
    <property type="entry name" value="Phage_integrase"/>
    <property type="match status" value="1"/>
</dbReference>